<keyword evidence="3" id="KW-0687">Ribonucleoprotein</keyword>
<dbReference type="PANTHER" id="PTHR23413">
    <property type="entry name" value="60S RIBOSOMAL PROTEIN L32 AND DNA-DIRECTED RNA POLYMERASE II, SUBUNIT N"/>
    <property type="match status" value="1"/>
</dbReference>
<protein>
    <recommendedName>
        <fullName evidence="4">60S ribosomal protein L32</fullName>
    </recommendedName>
</protein>
<keyword evidence="2" id="KW-0689">Ribosomal protein</keyword>
<evidence type="ECO:0000256" key="5">
    <source>
        <dbReference type="SAM" id="MobiDB-lite"/>
    </source>
</evidence>
<dbReference type="InParanoid" id="M3Z640"/>
<evidence type="ECO:0000313" key="6">
    <source>
        <dbReference type="Ensembl" id="ENSMPUP00000019053.1"/>
    </source>
</evidence>
<dbReference type="HOGENOM" id="CLU_071479_4_1_1"/>
<accession>M3Z640</accession>
<dbReference type="GO" id="GO:0006412">
    <property type="term" value="P:translation"/>
    <property type="evidence" value="ECO:0007669"/>
    <property type="project" value="InterPro"/>
</dbReference>
<organism evidence="6">
    <name type="scientific">Mustela putorius furo</name>
    <name type="common">European domestic ferret</name>
    <name type="synonym">Mustela furo</name>
    <dbReference type="NCBI Taxonomy" id="9669"/>
    <lineage>
        <taxon>Eukaryota</taxon>
        <taxon>Metazoa</taxon>
        <taxon>Chordata</taxon>
        <taxon>Craniata</taxon>
        <taxon>Vertebrata</taxon>
        <taxon>Euteleostomi</taxon>
        <taxon>Mammalia</taxon>
        <taxon>Eutheria</taxon>
        <taxon>Laurasiatheria</taxon>
        <taxon>Carnivora</taxon>
        <taxon>Caniformia</taxon>
        <taxon>Musteloidea</taxon>
        <taxon>Mustelidae</taxon>
        <taxon>Mustelinae</taxon>
        <taxon>Mustela</taxon>
    </lineage>
</organism>
<dbReference type="STRING" id="9669.ENSMPUP00000019053"/>
<dbReference type="InterPro" id="IPR036351">
    <property type="entry name" value="Ribosomal_eL32_sf"/>
</dbReference>
<dbReference type="EMBL" id="AEYP01014006">
    <property type="status" value="NOT_ANNOTATED_CDS"/>
    <property type="molecule type" value="Genomic_DNA"/>
</dbReference>
<reference evidence="6" key="1">
    <citation type="submission" date="2024-06" db="UniProtKB">
        <authorList>
            <consortium name="Ensembl"/>
        </authorList>
    </citation>
    <scope>IDENTIFICATION</scope>
</reference>
<dbReference type="SMART" id="SM01393">
    <property type="entry name" value="Ribosomal_L32e"/>
    <property type="match status" value="1"/>
</dbReference>
<dbReference type="Pfam" id="PF01655">
    <property type="entry name" value="Ribosomal_L32e"/>
    <property type="match status" value="1"/>
</dbReference>
<dbReference type="SUPFAM" id="SSF52042">
    <property type="entry name" value="Ribosomal protein L32e"/>
    <property type="match status" value="1"/>
</dbReference>
<dbReference type="GO" id="GO:0003735">
    <property type="term" value="F:structural constituent of ribosome"/>
    <property type="evidence" value="ECO:0007669"/>
    <property type="project" value="InterPro"/>
</dbReference>
<evidence type="ECO:0000256" key="2">
    <source>
        <dbReference type="ARBA" id="ARBA00022980"/>
    </source>
</evidence>
<dbReference type="InterPro" id="IPR001515">
    <property type="entry name" value="Ribosomal_eL32"/>
</dbReference>
<proteinExistence type="inferred from homology"/>
<comment type="similarity">
    <text evidence="1">Belongs to the eukaryotic ribosomal protein eL32 family.</text>
</comment>
<evidence type="ECO:0000256" key="1">
    <source>
        <dbReference type="ARBA" id="ARBA00008431"/>
    </source>
</evidence>
<dbReference type="AlphaFoldDB" id="M3Z640"/>
<dbReference type="Ensembl" id="ENSMPUT00000019328.1">
    <property type="protein sequence ID" value="ENSMPUP00000019053.1"/>
    <property type="gene ID" value="ENSMPUG00000019176.1"/>
</dbReference>
<dbReference type="GO" id="GO:0022625">
    <property type="term" value="C:cytosolic large ribosomal subunit"/>
    <property type="evidence" value="ECO:0007669"/>
    <property type="project" value="TreeGrafter"/>
</dbReference>
<dbReference type="eggNOG" id="KOG0878">
    <property type="taxonomic scope" value="Eukaryota"/>
</dbReference>
<name>M3Z640_MUSPF</name>
<dbReference type="GeneTree" id="ENSGT00940000158890"/>
<sequence>MAVIKLLMKPNVVKKRTKKFIRHESNWYVKIKHNWQKLRDTENRGHRGFKGQTLTSKTACGSSKKTKHMRPSGFWKILVSLMCNTIHCTESAHSVFSKNHRNTIARTAQLAIRVANPTPGCAAKKMN</sequence>
<evidence type="ECO:0000256" key="3">
    <source>
        <dbReference type="ARBA" id="ARBA00023274"/>
    </source>
</evidence>
<evidence type="ECO:0000256" key="4">
    <source>
        <dbReference type="ARBA" id="ARBA00035335"/>
    </source>
</evidence>
<feature type="compositionally biased region" description="Polar residues" evidence="5">
    <location>
        <begin position="52"/>
        <end position="63"/>
    </location>
</feature>
<dbReference type="PANTHER" id="PTHR23413:SF1">
    <property type="entry name" value="RIBOSOMAL PROTEIN L32"/>
    <property type="match status" value="1"/>
</dbReference>
<feature type="region of interest" description="Disordered" evidence="5">
    <location>
        <begin position="43"/>
        <end position="65"/>
    </location>
</feature>